<dbReference type="InterPro" id="IPR019405">
    <property type="entry name" value="Lactonase_7-beta_prop"/>
</dbReference>
<dbReference type="SUPFAM" id="SSF50974">
    <property type="entry name" value="Nitrous oxide reductase, N-terminal domain"/>
    <property type="match status" value="2"/>
</dbReference>
<keyword evidence="5" id="KW-1185">Reference proteome</keyword>
<dbReference type="RefSeq" id="WP_375140570.1">
    <property type="nucleotide sequence ID" value="NZ_BAAAEW010000042.1"/>
</dbReference>
<dbReference type="InterPro" id="IPR015943">
    <property type="entry name" value="WD40/YVTN_repeat-like_dom_sf"/>
</dbReference>
<protein>
    <submittedName>
        <fullName evidence="4">Beta-propeller fold lactonase family protein</fullName>
    </submittedName>
</protein>
<keyword evidence="3" id="KW-0732">Signal</keyword>
<evidence type="ECO:0000256" key="1">
    <source>
        <dbReference type="ARBA" id="ARBA00005564"/>
    </source>
</evidence>
<dbReference type="Pfam" id="PF10282">
    <property type="entry name" value="Lactonase"/>
    <property type="match status" value="1"/>
</dbReference>
<comment type="caution">
    <text evidence="4">The sequence shown here is derived from an EMBL/GenBank/DDBJ whole genome shotgun (WGS) entry which is preliminary data.</text>
</comment>
<comment type="similarity">
    <text evidence="1">Belongs to the cycloisomerase 2 family.</text>
</comment>
<evidence type="ECO:0000313" key="4">
    <source>
        <dbReference type="EMBL" id="GAA0765334.1"/>
    </source>
</evidence>
<dbReference type="Proteomes" id="UP001500279">
    <property type="component" value="Unassembled WGS sequence"/>
</dbReference>
<dbReference type="PANTHER" id="PTHR30344:SF1">
    <property type="entry name" value="6-PHOSPHOGLUCONOLACTONASE"/>
    <property type="match status" value="1"/>
</dbReference>
<accession>A0ABN1KG83</accession>
<keyword evidence="2" id="KW-0313">Glucose metabolism</keyword>
<evidence type="ECO:0000313" key="5">
    <source>
        <dbReference type="Proteomes" id="UP001500279"/>
    </source>
</evidence>
<name>A0ABN1KG83_9BURK</name>
<proteinExistence type="inferred from homology"/>
<feature type="chain" id="PRO_5046062256" evidence="3">
    <location>
        <begin position="36"/>
        <end position="370"/>
    </location>
</feature>
<reference evidence="4 5" key="1">
    <citation type="journal article" date="2019" name="Int. J. Syst. Evol. Microbiol.">
        <title>The Global Catalogue of Microorganisms (GCM) 10K type strain sequencing project: providing services to taxonomists for standard genome sequencing and annotation.</title>
        <authorList>
            <consortium name="The Broad Institute Genomics Platform"/>
            <consortium name="The Broad Institute Genome Sequencing Center for Infectious Disease"/>
            <person name="Wu L."/>
            <person name="Ma J."/>
        </authorList>
    </citation>
    <scope>NUCLEOTIDE SEQUENCE [LARGE SCALE GENOMIC DNA]</scope>
    <source>
        <strain evidence="4 5">JCM 15503</strain>
    </source>
</reference>
<gene>
    <name evidence="4" type="ORF">GCM10009107_52400</name>
</gene>
<feature type="signal peptide" evidence="3">
    <location>
        <begin position="1"/>
        <end position="35"/>
    </location>
</feature>
<sequence>MNTNSHTLARHSRMRRGLLATSASLAALCASAAHSAEYAYIANADSQEISVLALDPAKGTLSTIETVPVGGTVMPLAVSPDKKVLYAALRSQPFRVLSFAIDPASGKLRKLGEAPLADSMANIDTDRSGKWLFAASYPGHKITVNSIGKDGAVGAIQQLIPTAPNAHAIHADATNRTVFATSLGGDQLSAWRFDEATGQLTANSQPLTMADAKTGPRHFVWDKAQKFMYVLCEVDASLYTYAYDAAAGTLRQLQRTSVLPPGFTGKPWAADLHLGNDGRFLYASERTTSTLATFQVNPATGLVQLVNHVPTEKTPRGFAIDPSGRWLLATGQDSHGVAVHAIDPANGTLSQVQRYALGKNPNWVEIVELP</sequence>
<evidence type="ECO:0000256" key="3">
    <source>
        <dbReference type="SAM" id="SignalP"/>
    </source>
</evidence>
<dbReference type="EMBL" id="BAAAEW010000042">
    <property type="protein sequence ID" value="GAA0765334.1"/>
    <property type="molecule type" value="Genomic_DNA"/>
</dbReference>
<evidence type="ECO:0000256" key="2">
    <source>
        <dbReference type="ARBA" id="ARBA00022526"/>
    </source>
</evidence>
<dbReference type="InterPro" id="IPR050282">
    <property type="entry name" value="Cycloisomerase_2"/>
</dbReference>
<organism evidence="4 5">
    <name type="scientific">Ideonella azotifigens</name>
    <dbReference type="NCBI Taxonomy" id="513160"/>
    <lineage>
        <taxon>Bacteria</taxon>
        <taxon>Pseudomonadati</taxon>
        <taxon>Pseudomonadota</taxon>
        <taxon>Betaproteobacteria</taxon>
        <taxon>Burkholderiales</taxon>
        <taxon>Sphaerotilaceae</taxon>
        <taxon>Ideonella</taxon>
    </lineage>
</organism>
<dbReference type="PANTHER" id="PTHR30344">
    <property type="entry name" value="6-PHOSPHOGLUCONOLACTONASE-RELATED"/>
    <property type="match status" value="1"/>
</dbReference>
<dbReference type="Gene3D" id="2.130.10.10">
    <property type="entry name" value="YVTN repeat-like/Quinoprotein amine dehydrogenase"/>
    <property type="match status" value="1"/>
</dbReference>
<dbReference type="InterPro" id="IPR011045">
    <property type="entry name" value="N2O_reductase_N"/>
</dbReference>
<keyword evidence="2" id="KW-0119">Carbohydrate metabolism</keyword>